<dbReference type="Proteomes" id="UP000189580">
    <property type="component" value="Chromosome a"/>
</dbReference>
<dbReference type="InterPro" id="IPR038906">
    <property type="entry name" value="TTC36"/>
</dbReference>
<name>A0A167DUQ3_9ASCO</name>
<protein>
    <recommendedName>
        <fullName evidence="4">Tetratricopeptide repeat protein</fullName>
    </recommendedName>
</protein>
<dbReference type="PANTHER" id="PTHR21405:SF0">
    <property type="entry name" value="TETRATRICOPEPTIDE REPEAT PROTEIN 36"/>
    <property type="match status" value="1"/>
</dbReference>
<dbReference type="SUPFAM" id="SSF48439">
    <property type="entry name" value="Protein prenylyltransferase"/>
    <property type="match status" value="1"/>
</dbReference>
<comment type="similarity">
    <text evidence="1">Belongs to the TTC36 family.</text>
</comment>
<evidence type="ECO:0008006" key="4">
    <source>
        <dbReference type="Google" id="ProtNLM"/>
    </source>
</evidence>
<dbReference type="OrthoDB" id="539634at2759"/>
<dbReference type="AlphaFoldDB" id="A0A167DUQ3"/>
<evidence type="ECO:0000256" key="1">
    <source>
        <dbReference type="ARBA" id="ARBA00006995"/>
    </source>
</evidence>
<dbReference type="KEGG" id="slb:AWJ20_1598"/>
<accession>A0A167DUQ3</accession>
<reference evidence="2 3" key="1">
    <citation type="submission" date="2016-02" db="EMBL/GenBank/DDBJ databases">
        <title>Complete genome sequence and transcriptome regulation of the pentose utilising yeast Sugiyamaella lignohabitans.</title>
        <authorList>
            <person name="Bellasio M."/>
            <person name="Peymann A."/>
            <person name="Valli M."/>
            <person name="Sipitzky M."/>
            <person name="Graf A."/>
            <person name="Sauer M."/>
            <person name="Marx H."/>
            <person name="Mattanovich D."/>
        </authorList>
    </citation>
    <scope>NUCLEOTIDE SEQUENCE [LARGE SCALE GENOMIC DNA]</scope>
    <source>
        <strain evidence="2 3">CBS 10342</strain>
    </source>
</reference>
<dbReference type="EMBL" id="CP014501">
    <property type="protein sequence ID" value="ANB13312.1"/>
    <property type="molecule type" value="Genomic_DNA"/>
</dbReference>
<dbReference type="InterPro" id="IPR011990">
    <property type="entry name" value="TPR-like_helical_dom_sf"/>
</dbReference>
<dbReference type="GO" id="GO:0006570">
    <property type="term" value="P:tyrosine metabolic process"/>
    <property type="evidence" value="ECO:0007669"/>
    <property type="project" value="TreeGrafter"/>
</dbReference>
<organism evidence="2 3">
    <name type="scientific">Sugiyamaella lignohabitans</name>
    <dbReference type="NCBI Taxonomy" id="796027"/>
    <lineage>
        <taxon>Eukaryota</taxon>
        <taxon>Fungi</taxon>
        <taxon>Dikarya</taxon>
        <taxon>Ascomycota</taxon>
        <taxon>Saccharomycotina</taxon>
        <taxon>Dipodascomycetes</taxon>
        <taxon>Dipodascales</taxon>
        <taxon>Trichomonascaceae</taxon>
        <taxon>Sugiyamaella</taxon>
    </lineage>
</organism>
<evidence type="ECO:0000313" key="2">
    <source>
        <dbReference type="EMBL" id="ANB13312.1"/>
    </source>
</evidence>
<dbReference type="Gene3D" id="1.25.40.10">
    <property type="entry name" value="Tetratricopeptide repeat domain"/>
    <property type="match status" value="1"/>
</dbReference>
<keyword evidence="3" id="KW-1185">Reference proteome</keyword>
<sequence>MSLATTLSKNDQFVLSTILGGGEGPAIEFSNPNKRKIVVDVEMQPDRHIKEVEPLVEMEKTAIKLIENQKDYERASAILDSIIKQEPNYASAYNNRAQLKRLLISNDANEESQFNSIIDDLEKAIKLAEPEGKNSGLDIIVSKMQATLLQNAYTQLGAIYIKMAGIPANADRAWNFEEKASQMLYRAGEYGSELAKELSSKVNPYAKLCGNMVQEALAREQRNLYQ</sequence>
<gene>
    <name evidence="2" type="ORF">AWJ20_1598</name>
</gene>
<evidence type="ECO:0000313" key="3">
    <source>
        <dbReference type="Proteomes" id="UP000189580"/>
    </source>
</evidence>
<dbReference type="PANTHER" id="PTHR21405">
    <property type="entry name" value="CDNA SEQUENCE BC021608"/>
    <property type="match status" value="1"/>
</dbReference>
<dbReference type="RefSeq" id="XP_018735789.1">
    <property type="nucleotide sequence ID" value="XM_018878490.1"/>
</dbReference>
<proteinExistence type="inferred from homology"/>
<dbReference type="GeneID" id="30033417"/>